<proteinExistence type="predicted"/>
<evidence type="ECO:0000256" key="2">
    <source>
        <dbReference type="SAM" id="SignalP"/>
    </source>
</evidence>
<evidence type="ECO:0000256" key="1">
    <source>
        <dbReference type="SAM" id="MobiDB-lite"/>
    </source>
</evidence>
<dbReference type="KEGG" id="sdyn:Mal52_04220"/>
<name>A0A517ZHL5_9PLAN</name>
<gene>
    <name evidence="3" type="ORF">Mal52_04220</name>
</gene>
<dbReference type="Proteomes" id="UP000319383">
    <property type="component" value="Chromosome"/>
</dbReference>
<dbReference type="RefSeq" id="WP_145373986.1">
    <property type="nucleotide sequence ID" value="NZ_CP036276.1"/>
</dbReference>
<dbReference type="AlphaFoldDB" id="A0A517ZHL5"/>
<feature type="compositionally biased region" description="Polar residues" evidence="1">
    <location>
        <begin position="213"/>
        <end position="223"/>
    </location>
</feature>
<protein>
    <submittedName>
        <fullName evidence="3">Uncharacterized protein</fullName>
    </submittedName>
</protein>
<accession>A0A517ZHL5</accession>
<dbReference type="EMBL" id="CP036276">
    <property type="protein sequence ID" value="QDU41967.1"/>
    <property type="molecule type" value="Genomic_DNA"/>
</dbReference>
<evidence type="ECO:0000313" key="3">
    <source>
        <dbReference type="EMBL" id="QDU41967.1"/>
    </source>
</evidence>
<evidence type="ECO:0000313" key="4">
    <source>
        <dbReference type="Proteomes" id="UP000319383"/>
    </source>
</evidence>
<keyword evidence="2" id="KW-0732">Signal</keyword>
<sequence length="266" mass="29549" precursor="true">MLRVISCGVIFLAISAGSGNVARAQWGLPCFDCCTTCAAPAPQPVTQAYVQPVVSTQYRQQQQISYQDVAQTEYRQESFYQSVPVTTYENVTVDEGSYQQVWVPKLTTKTVAKQGYQTQLSQRTVPYQVTRRIPRVTTQLVPEQRISYQTSYTTSYIPPVYTTYNTALLPPLSTPIVTAPISTPLATNPIPRRSYESSSLAPVPDPEFDESGRSTNVSRSTSIPRRAASNDRYDGYRSSTTTASKKFVPAPSAATVWQTPRGRSYR</sequence>
<feature type="signal peptide" evidence="2">
    <location>
        <begin position="1"/>
        <end position="24"/>
    </location>
</feature>
<keyword evidence="4" id="KW-1185">Reference proteome</keyword>
<feature type="chain" id="PRO_5021940019" evidence="2">
    <location>
        <begin position="25"/>
        <end position="266"/>
    </location>
</feature>
<reference evidence="3 4" key="1">
    <citation type="submission" date="2019-02" db="EMBL/GenBank/DDBJ databases">
        <title>Deep-cultivation of Planctomycetes and their phenomic and genomic characterization uncovers novel biology.</title>
        <authorList>
            <person name="Wiegand S."/>
            <person name="Jogler M."/>
            <person name="Boedeker C."/>
            <person name="Pinto D."/>
            <person name="Vollmers J."/>
            <person name="Rivas-Marin E."/>
            <person name="Kohn T."/>
            <person name="Peeters S.H."/>
            <person name="Heuer A."/>
            <person name="Rast P."/>
            <person name="Oberbeckmann S."/>
            <person name="Bunk B."/>
            <person name="Jeske O."/>
            <person name="Meyerdierks A."/>
            <person name="Storesund J.E."/>
            <person name="Kallscheuer N."/>
            <person name="Luecker S."/>
            <person name="Lage O.M."/>
            <person name="Pohl T."/>
            <person name="Merkel B.J."/>
            <person name="Hornburger P."/>
            <person name="Mueller R.-W."/>
            <person name="Bruemmer F."/>
            <person name="Labrenz M."/>
            <person name="Spormann A.M."/>
            <person name="Op den Camp H."/>
            <person name="Overmann J."/>
            <person name="Amann R."/>
            <person name="Jetten M.S.M."/>
            <person name="Mascher T."/>
            <person name="Medema M.H."/>
            <person name="Devos D.P."/>
            <person name="Kaster A.-K."/>
            <person name="Ovreas L."/>
            <person name="Rohde M."/>
            <person name="Galperin M.Y."/>
            <person name="Jogler C."/>
        </authorList>
    </citation>
    <scope>NUCLEOTIDE SEQUENCE [LARGE SCALE GENOMIC DNA]</scope>
    <source>
        <strain evidence="3 4">Mal52</strain>
    </source>
</reference>
<feature type="region of interest" description="Disordered" evidence="1">
    <location>
        <begin position="182"/>
        <end position="266"/>
    </location>
</feature>
<organism evidence="3 4">
    <name type="scientific">Symmachiella dynata</name>
    <dbReference type="NCBI Taxonomy" id="2527995"/>
    <lineage>
        <taxon>Bacteria</taxon>
        <taxon>Pseudomonadati</taxon>
        <taxon>Planctomycetota</taxon>
        <taxon>Planctomycetia</taxon>
        <taxon>Planctomycetales</taxon>
        <taxon>Planctomycetaceae</taxon>
        <taxon>Symmachiella</taxon>
    </lineage>
</organism>